<proteinExistence type="predicted"/>
<feature type="domain" description="N-acetyltransferase" evidence="1">
    <location>
        <begin position="14"/>
        <end position="183"/>
    </location>
</feature>
<dbReference type="InterPro" id="IPR000182">
    <property type="entry name" value="GNAT_dom"/>
</dbReference>
<dbReference type="AlphaFoldDB" id="A0A4Z0BL03"/>
<evidence type="ECO:0000313" key="2">
    <source>
        <dbReference type="EMBL" id="TFY99470.1"/>
    </source>
</evidence>
<dbReference type="SUPFAM" id="SSF55729">
    <property type="entry name" value="Acyl-CoA N-acyltransferases (Nat)"/>
    <property type="match status" value="1"/>
</dbReference>
<evidence type="ECO:0000313" key="3">
    <source>
        <dbReference type="Proteomes" id="UP000297564"/>
    </source>
</evidence>
<comment type="caution">
    <text evidence="2">The sequence shown here is derived from an EMBL/GenBank/DDBJ whole genome shotgun (WGS) entry which is preliminary data.</text>
</comment>
<gene>
    <name evidence="2" type="ORF">EZ242_09930</name>
</gene>
<dbReference type="Proteomes" id="UP000297564">
    <property type="component" value="Unassembled WGS sequence"/>
</dbReference>
<dbReference type="PROSITE" id="PS51186">
    <property type="entry name" value="GNAT"/>
    <property type="match status" value="1"/>
</dbReference>
<dbReference type="InterPro" id="IPR016181">
    <property type="entry name" value="Acyl_CoA_acyltransferase"/>
</dbReference>
<sequence length="218" mass="24462">MAPRPGAAPTPFVVPIRSLGPDHRERIAAHLLALDAQDRYLRFGYMASDEQVRRYVDGLDFERDDVFGIYNRRLQLLAVAHLAFAGDSELAACAEFGVSVLTKARGRGYGARLFDRAVVHARNEGVQMLFIHALSENAAMLRIARNAGATLERDGSETEAYLRLPPATLDSRVSELLEEQVAQTDYQLKRQARRFRQFLADVQEIRQGVREARHKSGV</sequence>
<evidence type="ECO:0000259" key="1">
    <source>
        <dbReference type="PROSITE" id="PS51186"/>
    </source>
</evidence>
<dbReference type="OrthoDB" id="9178559at2"/>
<keyword evidence="3" id="KW-1185">Reference proteome</keyword>
<dbReference type="EMBL" id="SMLL01000004">
    <property type="protein sequence ID" value="TFY99470.1"/>
    <property type="molecule type" value="Genomic_DNA"/>
</dbReference>
<dbReference type="Gene3D" id="3.40.630.30">
    <property type="match status" value="1"/>
</dbReference>
<dbReference type="GO" id="GO:0016747">
    <property type="term" value="F:acyltransferase activity, transferring groups other than amino-acyl groups"/>
    <property type="evidence" value="ECO:0007669"/>
    <property type="project" value="InterPro"/>
</dbReference>
<organism evidence="2 3">
    <name type="scientific">Ramlibacter rhizophilus</name>
    <dbReference type="NCBI Taxonomy" id="1781167"/>
    <lineage>
        <taxon>Bacteria</taxon>
        <taxon>Pseudomonadati</taxon>
        <taxon>Pseudomonadota</taxon>
        <taxon>Betaproteobacteria</taxon>
        <taxon>Burkholderiales</taxon>
        <taxon>Comamonadaceae</taxon>
        <taxon>Ramlibacter</taxon>
    </lineage>
</organism>
<name>A0A4Z0BL03_9BURK</name>
<keyword evidence="2" id="KW-0808">Transferase</keyword>
<dbReference type="CDD" id="cd04301">
    <property type="entry name" value="NAT_SF"/>
    <property type="match status" value="1"/>
</dbReference>
<protein>
    <submittedName>
        <fullName evidence="2">GNAT family N-acetyltransferase</fullName>
    </submittedName>
</protein>
<reference evidence="2 3" key="1">
    <citation type="submission" date="2019-03" db="EMBL/GenBank/DDBJ databases">
        <title>Ramlibacter rhizophilus CCTCC AB2015357, whole genome shotgun sequence.</title>
        <authorList>
            <person name="Zhang X."/>
            <person name="Feng G."/>
            <person name="Zhu H."/>
        </authorList>
    </citation>
    <scope>NUCLEOTIDE SEQUENCE [LARGE SCALE GENOMIC DNA]</scope>
    <source>
        <strain evidence="2 3">CCTCC AB2015357</strain>
    </source>
</reference>
<dbReference type="Pfam" id="PF13302">
    <property type="entry name" value="Acetyltransf_3"/>
    <property type="match status" value="1"/>
</dbReference>
<dbReference type="RefSeq" id="WP_135285013.1">
    <property type="nucleotide sequence ID" value="NZ_SMLL01000004.1"/>
</dbReference>
<accession>A0A4Z0BL03</accession>